<dbReference type="KEGG" id="acel:acsn021_33820"/>
<gene>
    <name evidence="1" type="ORF">acsn021_33820</name>
</gene>
<dbReference type="EMBL" id="AP023367">
    <property type="protein sequence ID" value="BCJ95813.1"/>
    <property type="molecule type" value="Genomic_DNA"/>
</dbReference>
<organism evidence="1 2">
    <name type="scientific">Anaerocolumna cellulosilytica</name>
    <dbReference type="NCBI Taxonomy" id="433286"/>
    <lineage>
        <taxon>Bacteria</taxon>
        <taxon>Bacillati</taxon>
        <taxon>Bacillota</taxon>
        <taxon>Clostridia</taxon>
        <taxon>Lachnospirales</taxon>
        <taxon>Lachnospiraceae</taxon>
        <taxon>Anaerocolumna</taxon>
    </lineage>
</organism>
<proteinExistence type="predicted"/>
<evidence type="ECO:0000313" key="2">
    <source>
        <dbReference type="Proteomes" id="UP000515561"/>
    </source>
</evidence>
<evidence type="ECO:0000313" key="1">
    <source>
        <dbReference type="EMBL" id="BCJ95813.1"/>
    </source>
</evidence>
<reference evidence="1 2" key="1">
    <citation type="journal article" date="2016" name="Int. J. Syst. Evol. Microbiol.">
        <title>Descriptions of Anaerotaenia torta gen. nov., sp. nov. and Anaerocolumna cellulosilytica gen. nov., sp. nov. isolated from a methanogenic reactor of cattle waste.</title>
        <authorList>
            <person name="Uek A."/>
            <person name="Ohtaki Y."/>
            <person name="Kaku N."/>
            <person name="Ueki K."/>
        </authorList>
    </citation>
    <scope>NUCLEOTIDE SEQUENCE [LARGE SCALE GENOMIC DNA]</scope>
    <source>
        <strain evidence="1 2">SN021</strain>
    </source>
</reference>
<dbReference type="AlphaFoldDB" id="A0A6S6QX68"/>
<dbReference type="RefSeq" id="WP_184093670.1">
    <property type="nucleotide sequence ID" value="NZ_AP023367.1"/>
</dbReference>
<accession>A0A6S6QX68</accession>
<name>A0A6S6QX68_9FIRM</name>
<keyword evidence="2" id="KW-1185">Reference proteome</keyword>
<sequence>MIKIRKLCPNDMKQAIGLKILCWPEELNHYSESVSTPILTKLNFL</sequence>
<dbReference type="Proteomes" id="UP000515561">
    <property type="component" value="Chromosome"/>
</dbReference>
<protein>
    <submittedName>
        <fullName evidence="1">Uncharacterized protein</fullName>
    </submittedName>
</protein>